<dbReference type="InterPro" id="IPR019921">
    <property type="entry name" value="Lucif-like_OxRdtase_Rv2161c"/>
</dbReference>
<gene>
    <name evidence="2" type="ORF">KV203_13235</name>
</gene>
<dbReference type="Pfam" id="PF00296">
    <property type="entry name" value="Bac_luciferase"/>
    <property type="match status" value="1"/>
</dbReference>
<dbReference type="InterPro" id="IPR036661">
    <property type="entry name" value="Luciferase-like_sf"/>
</dbReference>
<dbReference type="SUPFAM" id="SSF51679">
    <property type="entry name" value="Bacterial luciferase-like"/>
    <property type="match status" value="1"/>
</dbReference>
<feature type="domain" description="Luciferase-like" evidence="1">
    <location>
        <begin position="18"/>
        <end position="227"/>
    </location>
</feature>
<name>A0ABX8S4V9_9ACTN</name>
<dbReference type="InterPro" id="IPR011251">
    <property type="entry name" value="Luciferase-like_dom"/>
</dbReference>
<protein>
    <submittedName>
        <fullName evidence="2">LLM class F420-dependent oxidoreductase</fullName>
    </submittedName>
</protein>
<evidence type="ECO:0000313" key="3">
    <source>
        <dbReference type="Proteomes" id="UP000887023"/>
    </source>
</evidence>
<dbReference type="NCBIfam" id="TIGR03619">
    <property type="entry name" value="F420_Rv2161c"/>
    <property type="match status" value="1"/>
</dbReference>
<dbReference type="Gene3D" id="3.20.20.30">
    <property type="entry name" value="Luciferase-like domain"/>
    <property type="match status" value="1"/>
</dbReference>
<proteinExistence type="predicted"/>
<dbReference type="EMBL" id="CP079105">
    <property type="protein sequence ID" value="QXQ12878.1"/>
    <property type="molecule type" value="Genomic_DNA"/>
</dbReference>
<organism evidence="2 3">
    <name type="scientific">Skermania pinensis</name>
    <dbReference type="NCBI Taxonomy" id="39122"/>
    <lineage>
        <taxon>Bacteria</taxon>
        <taxon>Bacillati</taxon>
        <taxon>Actinomycetota</taxon>
        <taxon>Actinomycetes</taxon>
        <taxon>Mycobacteriales</taxon>
        <taxon>Gordoniaceae</taxon>
        <taxon>Skermania</taxon>
    </lineage>
</organism>
<dbReference type="InterPro" id="IPR051260">
    <property type="entry name" value="Diverse_substr_monoxygenases"/>
</dbReference>
<dbReference type="PANTHER" id="PTHR30011:SF32">
    <property type="entry name" value="CONSERVED PROTEIN"/>
    <property type="match status" value="1"/>
</dbReference>
<dbReference type="Proteomes" id="UP000887023">
    <property type="component" value="Chromosome"/>
</dbReference>
<dbReference type="PANTHER" id="PTHR30011">
    <property type="entry name" value="ALKANESULFONATE MONOOXYGENASE-RELATED"/>
    <property type="match status" value="1"/>
</dbReference>
<sequence length="283" mass="30843">MRFGIVLFTSDRGIGPAAAAEAAEAAGFDTFYVPEHTHIPVRRTAAHPRTGDASLPDDRYLRTLDPWVSLGAAAARTDRIGLGTAVALPVEHDPISLAKTIATLDHMSGGRVRLGVGFGWNTDELADHGIPPNRRRTALREYLGGMRALWTEEEARYDGEFVRFESSWAWPKPTGTVPVLLGAAGTEKNLRWIVAHADGWINTPGEHDVDARVAMLQKLWIEAERPGTPLIVLLDGKPDLERLTRWRAAGVSEVVYGMPDGSIEEATGYLGRLAAKLTPLRNG</sequence>
<accession>A0ABX8S4V9</accession>
<dbReference type="RefSeq" id="WP_066467804.1">
    <property type="nucleotide sequence ID" value="NZ_CBCRUZ010000002.1"/>
</dbReference>
<keyword evidence="3" id="KW-1185">Reference proteome</keyword>
<evidence type="ECO:0000313" key="2">
    <source>
        <dbReference type="EMBL" id="QXQ12878.1"/>
    </source>
</evidence>
<reference evidence="2" key="1">
    <citation type="submission" date="2021-07" db="EMBL/GenBank/DDBJ databases">
        <title>Candidatus Kaistella beijingensis sp. nov. isolated from a municipal wastewater treatment plant is involved in sludge foaming.</title>
        <authorList>
            <person name="Song Y."/>
            <person name="Liu S.-J."/>
        </authorList>
    </citation>
    <scope>NUCLEOTIDE SEQUENCE</scope>
    <source>
        <strain evidence="2">DSM 43998</strain>
    </source>
</reference>
<evidence type="ECO:0000259" key="1">
    <source>
        <dbReference type="Pfam" id="PF00296"/>
    </source>
</evidence>